<evidence type="ECO:0000256" key="2">
    <source>
        <dbReference type="SAM" id="SignalP"/>
    </source>
</evidence>
<keyword evidence="2" id="KW-0732">Signal</keyword>
<gene>
    <name evidence="3" type="ORF">BCV69DRAFT_283432</name>
</gene>
<feature type="chain" id="PRO_5016264584" description="Secreted protein" evidence="2">
    <location>
        <begin position="18"/>
        <end position="91"/>
    </location>
</feature>
<dbReference type="AlphaFoldDB" id="A0A316U612"/>
<organism evidence="3 4">
    <name type="scientific">Pseudomicrostroma glucosiphilum</name>
    <dbReference type="NCBI Taxonomy" id="1684307"/>
    <lineage>
        <taxon>Eukaryota</taxon>
        <taxon>Fungi</taxon>
        <taxon>Dikarya</taxon>
        <taxon>Basidiomycota</taxon>
        <taxon>Ustilaginomycotina</taxon>
        <taxon>Exobasidiomycetes</taxon>
        <taxon>Microstromatales</taxon>
        <taxon>Microstromatales incertae sedis</taxon>
        <taxon>Pseudomicrostroma</taxon>
    </lineage>
</organism>
<feature type="signal peptide" evidence="2">
    <location>
        <begin position="1"/>
        <end position="17"/>
    </location>
</feature>
<dbReference type="RefSeq" id="XP_025347061.1">
    <property type="nucleotide sequence ID" value="XM_025492708.1"/>
</dbReference>
<dbReference type="Proteomes" id="UP000245942">
    <property type="component" value="Unassembled WGS sequence"/>
</dbReference>
<dbReference type="EMBL" id="KZ819329">
    <property type="protein sequence ID" value="PWN19901.1"/>
    <property type="molecule type" value="Genomic_DNA"/>
</dbReference>
<dbReference type="GeneID" id="37014442"/>
<evidence type="ECO:0000313" key="4">
    <source>
        <dbReference type="Proteomes" id="UP000245942"/>
    </source>
</evidence>
<keyword evidence="4" id="KW-1185">Reference proteome</keyword>
<accession>A0A316U612</accession>
<feature type="region of interest" description="Disordered" evidence="1">
    <location>
        <begin position="57"/>
        <end position="91"/>
    </location>
</feature>
<sequence length="91" mass="10099">MRSISILLLHLSQPSHAVFLPPLGATHGCFFDREKKRKPRKGLTQAEEYILRAAARDPRRAHHGRTNRGEAERKQWVGTAGTAMAARTGGV</sequence>
<proteinExistence type="predicted"/>
<feature type="compositionally biased region" description="Low complexity" evidence="1">
    <location>
        <begin position="78"/>
        <end position="91"/>
    </location>
</feature>
<evidence type="ECO:0008006" key="5">
    <source>
        <dbReference type="Google" id="ProtNLM"/>
    </source>
</evidence>
<protein>
    <recommendedName>
        <fullName evidence="5">Secreted protein</fullName>
    </recommendedName>
</protein>
<evidence type="ECO:0000256" key="1">
    <source>
        <dbReference type="SAM" id="MobiDB-lite"/>
    </source>
</evidence>
<name>A0A316U612_9BASI</name>
<evidence type="ECO:0000313" key="3">
    <source>
        <dbReference type="EMBL" id="PWN19901.1"/>
    </source>
</evidence>
<reference evidence="3 4" key="1">
    <citation type="journal article" date="2018" name="Mol. Biol. Evol.">
        <title>Broad Genomic Sampling Reveals a Smut Pathogenic Ancestry of the Fungal Clade Ustilaginomycotina.</title>
        <authorList>
            <person name="Kijpornyongpan T."/>
            <person name="Mondo S.J."/>
            <person name="Barry K."/>
            <person name="Sandor L."/>
            <person name="Lee J."/>
            <person name="Lipzen A."/>
            <person name="Pangilinan J."/>
            <person name="LaButti K."/>
            <person name="Hainaut M."/>
            <person name="Henrissat B."/>
            <person name="Grigoriev I.V."/>
            <person name="Spatafora J.W."/>
            <person name="Aime M.C."/>
        </authorList>
    </citation>
    <scope>NUCLEOTIDE SEQUENCE [LARGE SCALE GENOMIC DNA]</scope>
    <source>
        <strain evidence="3 4">MCA 4718</strain>
    </source>
</reference>